<keyword evidence="2" id="KW-1133">Transmembrane helix</keyword>
<comment type="caution">
    <text evidence="3">The sequence shown here is derived from an EMBL/GenBank/DDBJ whole genome shotgun (WGS) entry which is preliminary data.</text>
</comment>
<feature type="region of interest" description="Disordered" evidence="1">
    <location>
        <begin position="132"/>
        <end position="160"/>
    </location>
</feature>
<feature type="region of interest" description="Disordered" evidence="1">
    <location>
        <begin position="1"/>
        <end position="101"/>
    </location>
</feature>
<evidence type="ECO:0000313" key="3">
    <source>
        <dbReference type="EMBL" id="PPJ59616.1"/>
    </source>
</evidence>
<evidence type="ECO:0008006" key="5">
    <source>
        <dbReference type="Google" id="ProtNLM"/>
    </source>
</evidence>
<dbReference type="STRING" id="357750.A0A2S6CIQ9"/>
<dbReference type="EMBL" id="PNEN01000366">
    <property type="protein sequence ID" value="PPJ59616.1"/>
    <property type="molecule type" value="Genomic_DNA"/>
</dbReference>
<keyword evidence="2" id="KW-0812">Transmembrane</keyword>
<dbReference type="AlphaFoldDB" id="A0A2S6CIQ9"/>
<feature type="transmembrane region" description="Helical" evidence="2">
    <location>
        <begin position="180"/>
        <end position="204"/>
    </location>
</feature>
<evidence type="ECO:0000256" key="1">
    <source>
        <dbReference type="SAM" id="MobiDB-lite"/>
    </source>
</evidence>
<evidence type="ECO:0000313" key="4">
    <source>
        <dbReference type="Proteomes" id="UP000237631"/>
    </source>
</evidence>
<proteinExistence type="predicted"/>
<feature type="compositionally biased region" description="Basic and acidic residues" evidence="1">
    <location>
        <begin position="61"/>
        <end position="70"/>
    </location>
</feature>
<gene>
    <name evidence="3" type="ORF">CBER1_01205</name>
</gene>
<evidence type="ECO:0000256" key="2">
    <source>
        <dbReference type="SAM" id="Phobius"/>
    </source>
</evidence>
<organism evidence="3 4">
    <name type="scientific">Cercospora berteroae</name>
    <dbReference type="NCBI Taxonomy" id="357750"/>
    <lineage>
        <taxon>Eukaryota</taxon>
        <taxon>Fungi</taxon>
        <taxon>Dikarya</taxon>
        <taxon>Ascomycota</taxon>
        <taxon>Pezizomycotina</taxon>
        <taxon>Dothideomycetes</taxon>
        <taxon>Dothideomycetidae</taxon>
        <taxon>Mycosphaerellales</taxon>
        <taxon>Mycosphaerellaceae</taxon>
        <taxon>Cercospora</taxon>
    </lineage>
</organism>
<reference evidence="4" key="1">
    <citation type="journal article" date="2017" name="bioRxiv">
        <title>Conservation of a gene cluster reveals novel cercosporin biosynthetic mechanisms and extends production to the genus Colletotrichum.</title>
        <authorList>
            <person name="de Jonge R."/>
            <person name="Ebert M.K."/>
            <person name="Huitt-Roehl C.R."/>
            <person name="Pal P."/>
            <person name="Suttle J.C."/>
            <person name="Spanner R.E."/>
            <person name="Neubauer J.D."/>
            <person name="Jurick W.M.II."/>
            <person name="Stott K.A."/>
            <person name="Secor G.A."/>
            <person name="Thomma B.P.H.J."/>
            <person name="Van de Peer Y."/>
            <person name="Townsend C.A."/>
            <person name="Bolton M.D."/>
        </authorList>
    </citation>
    <scope>NUCLEOTIDE SEQUENCE [LARGE SCALE GENOMIC DNA]</scope>
    <source>
        <strain evidence="4">CBS538.71</strain>
    </source>
</reference>
<dbReference type="OrthoDB" id="3539644at2759"/>
<keyword evidence="4" id="KW-1185">Reference proteome</keyword>
<feature type="compositionally biased region" description="Polar residues" evidence="1">
    <location>
        <begin position="71"/>
        <end position="83"/>
    </location>
</feature>
<accession>A0A2S6CIQ9</accession>
<feature type="compositionally biased region" description="Basic and acidic residues" evidence="1">
    <location>
        <begin position="1"/>
        <end position="11"/>
    </location>
</feature>
<dbReference type="Proteomes" id="UP000237631">
    <property type="component" value="Unassembled WGS sequence"/>
</dbReference>
<feature type="region of interest" description="Disordered" evidence="1">
    <location>
        <begin position="208"/>
        <end position="235"/>
    </location>
</feature>
<sequence>MAMSHYDRESEQYLTDPETEDESDVDSLISAGPADDYFQQRSHRQDLAIEDGSSSPRAGSKVREAAEHHTSSVPTAQTRSVAWTMSGPEADTEAPPPTYESISNDRAMLMSQQHGMAGRAMQYGSAFTPAATHSVPTREQGGVLPQSMRDNATTEPDEETGLLGWSRSKRTRSRISCCRSVPVCNAVLGLALVMFVLAVIGAMVDDGTSDEPQDDGGGYNGSPARPPTAPWVPGASSCSPNAADAAFSLDFEQLQNFTFLELMENSASFNGQMKGHIQVRPATKSQSPDLRVSISYSTSPQWQVQISNYVKTADSLSLQLPSLETSSISRSSSCIGVYVNIDVRPGITLENWELVTGNLNVDVDDGLFNRGADQETSADLEMTGSSSFNAIHGNVNIGYWSSRRTEVETISGSIRGKYALRDLLHLKSQSGSINVNVDPKREDSKHPSPAEFLVHTSSGSVKVNTPTSGDIPIRNYRTRIETSSGSITGDFILGMLNSFHTQSGTVRATLLPIYDSTEVSFLHTDTKSASQTLTILPPYAFPGNSIAQLRSDHKFFSTSGTLRLQYPDEWEGDIYGDTTSGSVSIRGKDVEFSSELDGAGSWPWGRHIQARKGNGKGRLKFTTVSGSVDLRMGEL</sequence>
<protein>
    <recommendedName>
        <fullName evidence="5">Adhesin domain-containing protein</fullName>
    </recommendedName>
</protein>
<keyword evidence="2" id="KW-0472">Membrane</keyword>
<name>A0A2S6CIQ9_9PEZI</name>